<evidence type="ECO:0000256" key="3">
    <source>
        <dbReference type="PIRSR" id="PIRSR605502-1"/>
    </source>
</evidence>
<evidence type="ECO:0000256" key="2">
    <source>
        <dbReference type="ARBA" id="ARBA00022801"/>
    </source>
</evidence>
<dbReference type="PANTHER" id="PTHR16222:SF24">
    <property type="entry name" value="ADP-RIBOSYLHYDROLASE ARH3"/>
    <property type="match status" value="1"/>
</dbReference>
<dbReference type="InterPro" id="IPR036705">
    <property type="entry name" value="Ribosyl_crysJ1_sf"/>
</dbReference>
<evidence type="ECO:0000256" key="1">
    <source>
        <dbReference type="ARBA" id="ARBA00010702"/>
    </source>
</evidence>
<dbReference type="EMBL" id="CP060636">
    <property type="protein sequence ID" value="QNM10911.1"/>
    <property type="molecule type" value="Genomic_DNA"/>
</dbReference>
<sequence length="344" mass="36885">MNNIIYDKVLGCLLGCAIGDAMGAVTENLTFDQIREKYNGKVTEMLVPDKSAFAYGNCAGQVTDDFSQTYLLTQQILKHGKVEKEAVEDMLIDWSHMPVYFNRFAGPTTRAAIAALQEKIGEKKPDTEKKVVDYASQATNGSAMKIAPAGLFAYDCIDEAVQNAFLISSVTHNNQLAISGACAVAAFISASLKPNATLYTAIEAAFYGAEKGEQLGMQYGHTVGGASVKERMNLAISIALSGLDKEVKMRKLYEIVGSGLHISEAVPAAIGIIVACKGDPWDTIVEAVNIGYDTDTVAAIAGSMAGALNGTRNIPDGYLEIVEKANDMEIQKLAEKVCDFIKEK</sequence>
<keyword evidence="3" id="KW-0479">Metal-binding</keyword>
<feature type="binding site" evidence="3">
    <location>
        <position position="293"/>
    </location>
    <ligand>
        <name>Mg(2+)</name>
        <dbReference type="ChEBI" id="CHEBI:18420"/>
        <label>1</label>
    </ligand>
</feature>
<dbReference type="Proteomes" id="UP000515856">
    <property type="component" value="Chromosome"/>
</dbReference>
<dbReference type="RefSeq" id="WP_117453338.1">
    <property type="nucleotide sequence ID" value="NZ_CP060636.1"/>
</dbReference>
<evidence type="ECO:0000313" key="5">
    <source>
        <dbReference type="Proteomes" id="UP000515856"/>
    </source>
</evidence>
<dbReference type="GO" id="GO:0016787">
    <property type="term" value="F:hydrolase activity"/>
    <property type="evidence" value="ECO:0007669"/>
    <property type="project" value="UniProtKB-KW"/>
</dbReference>
<keyword evidence="5" id="KW-1185">Reference proteome</keyword>
<accession>A0A7G9GJC9</accession>
<keyword evidence="2 4" id="KW-0378">Hydrolase</keyword>
<dbReference type="SUPFAM" id="SSF101478">
    <property type="entry name" value="ADP-ribosylglycohydrolase"/>
    <property type="match status" value="1"/>
</dbReference>
<dbReference type="KEGG" id="ehn:H9Q80_11540"/>
<comment type="similarity">
    <text evidence="1">Belongs to the ADP-ribosylglycohydrolase family.</text>
</comment>
<dbReference type="AlphaFoldDB" id="A0A7G9GJC9"/>
<dbReference type="Gene3D" id="1.10.4080.10">
    <property type="entry name" value="ADP-ribosylation/Crystallin J1"/>
    <property type="match status" value="1"/>
</dbReference>
<proteinExistence type="inferred from homology"/>
<evidence type="ECO:0000313" key="4">
    <source>
        <dbReference type="EMBL" id="QNM10911.1"/>
    </source>
</evidence>
<dbReference type="GO" id="GO:0046872">
    <property type="term" value="F:metal ion binding"/>
    <property type="evidence" value="ECO:0007669"/>
    <property type="project" value="UniProtKB-KW"/>
</dbReference>
<feature type="binding site" evidence="3">
    <location>
        <position position="65"/>
    </location>
    <ligand>
        <name>Mg(2+)</name>
        <dbReference type="ChEBI" id="CHEBI:18420"/>
        <label>1</label>
    </ligand>
</feature>
<dbReference type="PANTHER" id="PTHR16222">
    <property type="entry name" value="ADP-RIBOSYLGLYCOHYDROLASE"/>
    <property type="match status" value="1"/>
</dbReference>
<dbReference type="InterPro" id="IPR005502">
    <property type="entry name" value="Ribosyl_crysJ1"/>
</dbReference>
<keyword evidence="3" id="KW-0460">Magnesium</keyword>
<feature type="binding site" evidence="3">
    <location>
        <position position="63"/>
    </location>
    <ligand>
        <name>Mg(2+)</name>
        <dbReference type="ChEBI" id="CHEBI:18420"/>
        <label>1</label>
    </ligand>
</feature>
<dbReference type="Pfam" id="PF03747">
    <property type="entry name" value="ADP_ribosyl_GH"/>
    <property type="match status" value="1"/>
</dbReference>
<comment type="cofactor">
    <cofactor evidence="3">
        <name>Mg(2+)</name>
        <dbReference type="ChEBI" id="CHEBI:18420"/>
    </cofactor>
    <text evidence="3">Binds 2 magnesium ions per subunit.</text>
</comment>
<feature type="binding site" evidence="3">
    <location>
        <position position="64"/>
    </location>
    <ligand>
        <name>Mg(2+)</name>
        <dbReference type="ChEBI" id="CHEBI:18420"/>
        <label>1</label>
    </ligand>
</feature>
<gene>
    <name evidence="4" type="ORF">H9Q80_11540</name>
</gene>
<organism evidence="4 5">
    <name type="scientific">[Eubacterium] hominis</name>
    <dbReference type="NCBI Taxonomy" id="2764325"/>
    <lineage>
        <taxon>Bacteria</taxon>
        <taxon>Bacillati</taxon>
        <taxon>Bacillota</taxon>
        <taxon>Erysipelotrichia</taxon>
        <taxon>Erysipelotrichales</taxon>
        <taxon>Erysipelotrichaceae</taxon>
        <taxon>Amedibacillus</taxon>
    </lineage>
</organism>
<dbReference type="InterPro" id="IPR050792">
    <property type="entry name" value="ADP-ribosylglycohydrolase"/>
</dbReference>
<protein>
    <submittedName>
        <fullName evidence="4">ADP-ribosylglycohydrolase family protein</fullName>
    </submittedName>
</protein>
<feature type="binding site" evidence="3">
    <location>
        <position position="295"/>
    </location>
    <ligand>
        <name>Mg(2+)</name>
        <dbReference type="ChEBI" id="CHEBI:18420"/>
        <label>1</label>
    </ligand>
</feature>
<name>A0A7G9GJC9_9FIRM</name>
<feature type="binding site" evidence="3">
    <location>
        <position position="296"/>
    </location>
    <ligand>
        <name>Mg(2+)</name>
        <dbReference type="ChEBI" id="CHEBI:18420"/>
        <label>1</label>
    </ligand>
</feature>
<reference evidence="4 5" key="1">
    <citation type="submission" date="2020-08" db="EMBL/GenBank/DDBJ databases">
        <authorList>
            <person name="Liu C."/>
            <person name="Sun Q."/>
        </authorList>
    </citation>
    <scope>NUCLEOTIDE SEQUENCE [LARGE SCALE GENOMIC DNA]</scope>
    <source>
        <strain evidence="4 5">NSJ-61</strain>
    </source>
</reference>